<dbReference type="SUPFAM" id="SSF103506">
    <property type="entry name" value="Mitochondrial carrier"/>
    <property type="match status" value="1"/>
</dbReference>
<dbReference type="PROSITE" id="PS50920">
    <property type="entry name" value="SOLCAR"/>
    <property type="match status" value="2"/>
</dbReference>
<evidence type="ECO:0000256" key="9">
    <source>
        <dbReference type="PROSITE-ProRule" id="PRU00282"/>
    </source>
</evidence>
<dbReference type="EMBL" id="CAJRST010036666">
    <property type="protein sequence ID" value="CAG5993723.1"/>
    <property type="molecule type" value="Genomic_DNA"/>
</dbReference>
<evidence type="ECO:0000256" key="5">
    <source>
        <dbReference type="ARBA" id="ARBA00022737"/>
    </source>
</evidence>
<keyword evidence="5" id="KW-0677">Repeat</keyword>
<keyword evidence="4 9" id="KW-0812">Transmembrane</keyword>
<keyword evidence="13" id="KW-1185">Reference proteome</keyword>
<evidence type="ECO:0000256" key="2">
    <source>
        <dbReference type="ARBA" id="ARBA00006375"/>
    </source>
</evidence>
<evidence type="ECO:0000256" key="3">
    <source>
        <dbReference type="ARBA" id="ARBA00022448"/>
    </source>
</evidence>
<evidence type="ECO:0000256" key="7">
    <source>
        <dbReference type="ARBA" id="ARBA00023128"/>
    </source>
</evidence>
<evidence type="ECO:0000256" key="4">
    <source>
        <dbReference type="ARBA" id="ARBA00022692"/>
    </source>
</evidence>
<keyword evidence="6" id="KW-1133">Transmembrane helix</keyword>
<dbReference type="Proteomes" id="UP000677803">
    <property type="component" value="Unassembled WGS sequence"/>
</dbReference>
<feature type="repeat" description="Solcar" evidence="9">
    <location>
        <begin position="486"/>
        <end position="573"/>
    </location>
</feature>
<dbReference type="OrthoDB" id="193856at2759"/>
<comment type="caution">
    <text evidence="12">The sequence shown here is derived from an EMBL/GenBank/DDBJ whole genome shotgun (WGS) entry which is preliminary data.</text>
</comment>
<evidence type="ECO:0000256" key="8">
    <source>
        <dbReference type="ARBA" id="ARBA00023136"/>
    </source>
</evidence>
<dbReference type="InterPro" id="IPR018108">
    <property type="entry name" value="MCP_transmembrane"/>
</dbReference>
<keyword evidence="3 10" id="KW-0813">Transport</keyword>
<evidence type="ECO:0000256" key="1">
    <source>
        <dbReference type="ARBA" id="ARBA00004225"/>
    </source>
</evidence>
<organism evidence="12 13">
    <name type="scientific">Menidia menidia</name>
    <name type="common">Atlantic silverside</name>
    <dbReference type="NCBI Taxonomy" id="238744"/>
    <lineage>
        <taxon>Eukaryota</taxon>
        <taxon>Metazoa</taxon>
        <taxon>Chordata</taxon>
        <taxon>Craniata</taxon>
        <taxon>Vertebrata</taxon>
        <taxon>Euteleostomi</taxon>
        <taxon>Actinopterygii</taxon>
        <taxon>Neopterygii</taxon>
        <taxon>Teleostei</taxon>
        <taxon>Neoteleostei</taxon>
        <taxon>Acanthomorphata</taxon>
        <taxon>Ovalentaria</taxon>
        <taxon>Atherinomorphae</taxon>
        <taxon>Atheriniformes</taxon>
        <taxon>Atherinopsidae</taxon>
        <taxon>Menidiinae</taxon>
        <taxon>Menidia</taxon>
    </lineage>
</organism>
<reference evidence="12" key="1">
    <citation type="submission" date="2021-05" db="EMBL/GenBank/DDBJ databases">
        <authorList>
            <person name="Tigano A."/>
        </authorList>
    </citation>
    <scope>NUCLEOTIDE SEQUENCE</scope>
</reference>
<protein>
    <submittedName>
        <fullName evidence="12">(Atlantic silverside) hypothetical protein</fullName>
    </submittedName>
</protein>
<feature type="repeat" description="Solcar" evidence="9">
    <location>
        <begin position="368"/>
        <end position="477"/>
    </location>
</feature>
<feature type="region of interest" description="Disordered" evidence="11">
    <location>
        <begin position="281"/>
        <end position="313"/>
    </location>
</feature>
<dbReference type="GO" id="GO:0031966">
    <property type="term" value="C:mitochondrial membrane"/>
    <property type="evidence" value="ECO:0007669"/>
    <property type="project" value="UniProtKB-SubCell"/>
</dbReference>
<name>A0A8S4BV19_9TELE</name>
<feature type="region of interest" description="Disordered" evidence="11">
    <location>
        <begin position="90"/>
        <end position="117"/>
    </location>
</feature>
<dbReference type="AlphaFoldDB" id="A0A8S4BV19"/>
<feature type="region of interest" description="Disordered" evidence="11">
    <location>
        <begin position="1"/>
        <end position="42"/>
    </location>
</feature>
<proteinExistence type="inferred from homology"/>
<evidence type="ECO:0000256" key="10">
    <source>
        <dbReference type="RuleBase" id="RU000488"/>
    </source>
</evidence>
<evidence type="ECO:0000256" key="6">
    <source>
        <dbReference type="ARBA" id="ARBA00022989"/>
    </source>
</evidence>
<keyword evidence="8 9" id="KW-0472">Membrane</keyword>
<dbReference type="Gene3D" id="1.50.40.10">
    <property type="entry name" value="Mitochondrial carrier domain"/>
    <property type="match status" value="1"/>
</dbReference>
<evidence type="ECO:0000256" key="11">
    <source>
        <dbReference type="SAM" id="MobiDB-lite"/>
    </source>
</evidence>
<dbReference type="InterPro" id="IPR023395">
    <property type="entry name" value="MCP_dom_sf"/>
</dbReference>
<comment type="subcellular location">
    <subcellularLocation>
        <location evidence="1">Mitochondrion membrane</location>
        <topology evidence="1">Multi-pass membrane protein</topology>
    </subcellularLocation>
</comment>
<feature type="compositionally biased region" description="Basic and acidic residues" evidence="11">
    <location>
        <begin position="25"/>
        <end position="38"/>
    </location>
</feature>
<dbReference type="GO" id="GO:0022857">
    <property type="term" value="F:transmembrane transporter activity"/>
    <property type="evidence" value="ECO:0007669"/>
    <property type="project" value="TreeGrafter"/>
</dbReference>
<dbReference type="InterPro" id="IPR050567">
    <property type="entry name" value="Mitochondrial_Carrier"/>
</dbReference>
<evidence type="ECO:0000313" key="13">
    <source>
        <dbReference type="Proteomes" id="UP000677803"/>
    </source>
</evidence>
<feature type="compositionally biased region" description="Basic and acidic residues" evidence="11">
    <location>
        <begin position="1"/>
        <end position="14"/>
    </location>
</feature>
<comment type="similarity">
    <text evidence="2 10">Belongs to the mitochondrial carrier (TC 2.A.29) family.</text>
</comment>
<evidence type="ECO:0000313" key="12">
    <source>
        <dbReference type="EMBL" id="CAG5993723.1"/>
    </source>
</evidence>
<dbReference type="PANTHER" id="PTHR45624">
    <property type="entry name" value="MITOCHONDRIAL BASIC AMINO ACIDS TRANSPORTER-RELATED"/>
    <property type="match status" value="1"/>
</dbReference>
<dbReference type="Pfam" id="PF00153">
    <property type="entry name" value="Mito_carr"/>
    <property type="match status" value="2"/>
</dbReference>
<gene>
    <name evidence="12" type="ORF">MMEN_LOCUS17841</name>
</gene>
<sequence>MKTADSAEWKRDTGVESDSGSRFGPDLRPRNPKPRETPSLRPAVQIPKWPMRGNRNLSSACWFQLKKSSTFVGPRTLTQLCPRPGVTACHRPLSRDGQPDHTPTGLGQSAPRFRTRPTEVGGRLEAQTWSSGMCEFPLNFLVFRGERPPVQANSETPAALFFCSGFLLMAHFHDDPLIGRFASPSSNVIRPDFCPADPSSALIGCRSALQSCLFINADPVKNALLFPRKAAKRHVTHKNRCLSVFRGVPRWIGGASSVVVGHPLDTVKVFQTWGMMHLQEGDGKHPHPPLSWEWRSRPSRGGRFPEPSGPESGQTLKRLFSSQVAGFFKGMSFPLASITVYNSVVFGFFSNVQRLISTYRYGDGRHPCGLLDLTVASMLTGLMSVGLGAPVDLVKIRLQMQTQPVLAENLHLAGTGLRQCSLQLTGRRPHRGPLQCVSSILQAEGPQGLYRGAGAMVLRDVPGYTLYFLPYAVLCDLLRPDGSASPHPGAIWLAGGLAGSISWVTATPADVVKSRMQADAQLQRKYRGVLHCIEESYRTEGAQVFFRGASVNAIRGFPMSSTMFLTYELSLQFFRSF</sequence>
<accession>A0A8S4BV19</accession>
<keyword evidence="7" id="KW-0496">Mitochondrion</keyword>
<dbReference type="FunFam" id="1.50.40.10:FF:000069">
    <property type="entry name" value="Solute carrier family 25 member 47"/>
    <property type="match status" value="1"/>
</dbReference>
<dbReference type="PANTHER" id="PTHR45624:SF7">
    <property type="entry name" value="SOLUTE CARRIER FAMILY 25 MEMBER 48"/>
    <property type="match status" value="1"/>
</dbReference>